<sequence>MRVAVSRAERKKARAKTQAQLHNLAVVPNENVYKSKRLDAIRKGADPYEKAKGRTSYSVKAVQAGVFHKVAGAILSYRKENPTASYMDLYNDVLHERFGYIFDEEEMYSGNVSKIVNSVQEWSDAWFFNQSELVGLAESRLYQLLGKDDIDDKTVISAYDKIKKYEAVNKELDKSSVDNSVIVDAGSLSEWLKDGDDVCTLN</sequence>
<protein>
    <submittedName>
        <fullName evidence="1">Uncharacterized protein</fullName>
    </submittedName>
</protein>
<accession>A0A8S5V4L8</accession>
<reference evidence="1" key="1">
    <citation type="journal article" date="2021" name="Proc. Natl. Acad. Sci. U.S.A.">
        <title>A Catalog of Tens of Thousands of Viruses from Human Metagenomes Reveals Hidden Associations with Chronic Diseases.</title>
        <authorList>
            <person name="Tisza M.J."/>
            <person name="Buck C.B."/>
        </authorList>
    </citation>
    <scope>NUCLEOTIDE SEQUENCE</scope>
    <source>
        <strain evidence="1">Ct87j35</strain>
    </source>
</reference>
<proteinExistence type="predicted"/>
<dbReference type="EMBL" id="BK016196">
    <property type="protein sequence ID" value="DAG01636.1"/>
    <property type="molecule type" value="Genomic_DNA"/>
</dbReference>
<evidence type="ECO:0000313" key="1">
    <source>
        <dbReference type="EMBL" id="DAG01636.1"/>
    </source>
</evidence>
<name>A0A8S5V4L8_9CAUD</name>
<organism evidence="1">
    <name type="scientific">Siphoviridae sp. ct87j35</name>
    <dbReference type="NCBI Taxonomy" id="2825356"/>
    <lineage>
        <taxon>Viruses</taxon>
        <taxon>Duplodnaviria</taxon>
        <taxon>Heunggongvirae</taxon>
        <taxon>Uroviricota</taxon>
        <taxon>Caudoviricetes</taxon>
    </lineage>
</organism>